<comment type="catalytic activity">
    <reaction evidence="5 6">
        <text>L-glutamine + H2O = L-glutamate + NH4(+)</text>
        <dbReference type="Rhea" id="RHEA:15889"/>
        <dbReference type="ChEBI" id="CHEBI:15377"/>
        <dbReference type="ChEBI" id="CHEBI:28938"/>
        <dbReference type="ChEBI" id="CHEBI:29985"/>
        <dbReference type="ChEBI" id="CHEBI:58359"/>
        <dbReference type="EC" id="3.5.1.2"/>
    </reaction>
</comment>
<dbReference type="EC" id="3.5.1.2" evidence="3 6"/>
<dbReference type="NCBIfam" id="NF002132">
    <property type="entry name" value="PRK00971.1-1"/>
    <property type="match status" value="1"/>
</dbReference>
<accession>A0A3M0GGW7</accession>
<dbReference type="InterPro" id="IPR015868">
    <property type="entry name" value="Glutaminase"/>
</dbReference>
<dbReference type="InterPro" id="IPR012338">
    <property type="entry name" value="Beta-lactam/transpept-like"/>
</dbReference>
<dbReference type="AlphaFoldDB" id="A0A3M0GGW7"/>
<dbReference type="RefSeq" id="WP_121915710.1">
    <property type="nucleotide sequence ID" value="NZ_REFV01000001.1"/>
</dbReference>
<gene>
    <name evidence="6" type="primary">glsA</name>
    <name evidence="7" type="ORF">EAX61_00585</name>
</gene>
<comment type="subunit">
    <text evidence="2 6">Homotetramer.</text>
</comment>
<keyword evidence="4 6" id="KW-0378">Hydrolase</keyword>
<feature type="binding site" evidence="6">
    <location>
        <position position="259"/>
    </location>
    <ligand>
        <name>substrate</name>
    </ligand>
</feature>
<dbReference type="GO" id="GO:0004359">
    <property type="term" value="F:glutaminase activity"/>
    <property type="evidence" value="ECO:0007669"/>
    <property type="project" value="UniProtKB-UniRule"/>
</dbReference>
<evidence type="ECO:0000313" key="7">
    <source>
        <dbReference type="EMBL" id="RMB63914.1"/>
    </source>
</evidence>
<feature type="binding site" evidence="6">
    <location>
        <position position="165"/>
    </location>
    <ligand>
        <name>substrate</name>
    </ligand>
</feature>
<comment type="caution">
    <text evidence="7">The sequence shown here is derived from an EMBL/GenBank/DDBJ whole genome shotgun (WGS) entry which is preliminary data.</text>
</comment>
<dbReference type="NCBIfam" id="NF002133">
    <property type="entry name" value="PRK00971.1-2"/>
    <property type="match status" value="1"/>
</dbReference>
<dbReference type="EMBL" id="REFV01000001">
    <property type="protein sequence ID" value="RMB63914.1"/>
    <property type="molecule type" value="Genomic_DNA"/>
</dbReference>
<feature type="binding site" evidence="6">
    <location>
        <position position="241"/>
    </location>
    <ligand>
        <name>substrate</name>
    </ligand>
</feature>
<dbReference type="Proteomes" id="UP000281985">
    <property type="component" value="Unassembled WGS sequence"/>
</dbReference>
<feature type="binding site" evidence="6">
    <location>
        <position position="114"/>
    </location>
    <ligand>
        <name>substrate</name>
    </ligand>
</feature>
<sequence>MFDCQDVLNRTYQRVLAMENKGAVASYIPELAKVDPANFGVCITTKTGEQFHCGNSITPFSIQSIAKVLSLSLAISHQGEKMWERMDFEPSGSSFNSLVQLETENGIPRNPLINAGAIVVCDILCDLFENPKEELLNYVRKISGIKSISYNLEVAKSERLTGYRNYALLNFIKSFGNIKNDCDTVIDVYFHLCSLEMNCVELSKTFGFLANRGKQIITNTQVVKPSQAKRINAIMQTCGFYDEAGEFAFRVGLPGKSGVGGGMVAVLPDAYTIATWSPKLNKHGNSYRGMKFLEYFTDETQDTVF</sequence>
<dbReference type="NCBIfam" id="TIGR03814">
    <property type="entry name" value="Gln_ase"/>
    <property type="match status" value="1"/>
</dbReference>
<feature type="binding site" evidence="6">
    <location>
        <position position="189"/>
    </location>
    <ligand>
        <name>substrate</name>
    </ligand>
</feature>
<reference evidence="7 8" key="1">
    <citation type="submission" date="2018-10" db="EMBL/GenBank/DDBJ databases">
        <title>Dokdonia luteus sp. nov., isolated from sea water.</title>
        <authorList>
            <person name="Zhou L.Y."/>
            <person name="Du Z.J."/>
        </authorList>
    </citation>
    <scope>NUCLEOTIDE SEQUENCE [LARGE SCALE GENOMIC DNA]</scope>
    <source>
        <strain evidence="7 8">SH27</strain>
    </source>
</reference>
<dbReference type="Pfam" id="PF04960">
    <property type="entry name" value="Glutaminase"/>
    <property type="match status" value="1"/>
</dbReference>
<dbReference type="OrthoDB" id="9788822at2"/>
<dbReference type="Gene3D" id="3.40.710.10">
    <property type="entry name" value="DD-peptidase/beta-lactamase superfamily"/>
    <property type="match status" value="1"/>
</dbReference>
<keyword evidence="6" id="KW-0007">Acetylation</keyword>
<evidence type="ECO:0000313" key="8">
    <source>
        <dbReference type="Proteomes" id="UP000281985"/>
    </source>
</evidence>
<dbReference type="SUPFAM" id="SSF56601">
    <property type="entry name" value="beta-lactamase/transpeptidase-like"/>
    <property type="match status" value="1"/>
</dbReference>
<feature type="binding site" evidence="6">
    <location>
        <position position="158"/>
    </location>
    <ligand>
        <name>substrate</name>
    </ligand>
</feature>
<dbReference type="HAMAP" id="MF_00313">
    <property type="entry name" value="Glutaminase"/>
    <property type="match status" value="1"/>
</dbReference>
<evidence type="ECO:0000256" key="1">
    <source>
        <dbReference type="ARBA" id="ARBA00011076"/>
    </source>
</evidence>
<name>A0A3M0GGW7_9FLAO</name>
<dbReference type="FunFam" id="3.40.710.10:FF:000005">
    <property type="entry name" value="Glutaminase"/>
    <property type="match status" value="1"/>
</dbReference>
<dbReference type="GO" id="GO:0006543">
    <property type="term" value="P:L-glutamine catabolic process"/>
    <property type="evidence" value="ECO:0007669"/>
    <property type="project" value="TreeGrafter"/>
</dbReference>
<organism evidence="7 8">
    <name type="scientific">Dokdonia sinensis</name>
    <dbReference type="NCBI Taxonomy" id="2479847"/>
    <lineage>
        <taxon>Bacteria</taxon>
        <taxon>Pseudomonadati</taxon>
        <taxon>Bacteroidota</taxon>
        <taxon>Flavobacteriia</taxon>
        <taxon>Flavobacteriales</taxon>
        <taxon>Flavobacteriaceae</taxon>
        <taxon>Dokdonia</taxon>
    </lineage>
</organism>
<feature type="binding site" evidence="6">
    <location>
        <position position="64"/>
    </location>
    <ligand>
        <name>substrate</name>
    </ligand>
</feature>
<dbReference type="PANTHER" id="PTHR12544:SF29">
    <property type="entry name" value="GLUTAMINASE"/>
    <property type="match status" value="1"/>
</dbReference>
<proteinExistence type="inferred from homology"/>
<evidence type="ECO:0000256" key="2">
    <source>
        <dbReference type="ARBA" id="ARBA00011881"/>
    </source>
</evidence>
<dbReference type="PANTHER" id="PTHR12544">
    <property type="entry name" value="GLUTAMINASE"/>
    <property type="match status" value="1"/>
</dbReference>
<comment type="similarity">
    <text evidence="1 6">Belongs to the glutaminase family.</text>
</comment>
<evidence type="ECO:0000256" key="5">
    <source>
        <dbReference type="ARBA" id="ARBA00049534"/>
    </source>
</evidence>
<evidence type="ECO:0000256" key="3">
    <source>
        <dbReference type="ARBA" id="ARBA00012918"/>
    </source>
</evidence>
<evidence type="ECO:0000256" key="4">
    <source>
        <dbReference type="ARBA" id="ARBA00022801"/>
    </source>
</evidence>
<evidence type="ECO:0000256" key="6">
    <source>
        <dbReference type="HAMAP-Rule" id="MF_00313"/>
    </source>
</evidence>
<dbReference type="GO" id="GO:0006537">
    <property type="term" value="P:glutamate biosynthetic process"/>
    <property type="evidence" value="ECO:0007669"/>
    <property type="project" value="TreeGrafter"/>
</dbReference>
<keyword evidence="8" id="KW-1185">Reference proteome</keyword>
<protein>
    <recommendedName>
        <fullName evidence="3 6">Glutaminase</fullName>
        <ecNumber evidence="3 6">3.5.1.2</ecNumber>
    </recommendedName>
</protein>